<organism evidence="7 8">
    <name type="scientific">Puniceicoccus vermicola</name>
    <dbReference type="NCBI Taxonomy" id="388746"/>
    <lineage>
        <taxon>Bacteria</taxon>
        <taxon>Pseudomonadati</taxon>
        <taxon>Verrucomicrobiota</taxon>
        <taxon>Opitutia</taxon>
        <taxon>Puniceicoccales</taxon>
        <taxon>Puniceicoccaceae</taxon>
        <taxon>Puniceicoccus</taxon>
    </lineage>
</organism>
<accession>A0A7X1E5Z7</accession>
<dbReference type="RefSeq" id="WP_185694211.1">
    <property type="nucleotide sequence ID" value="NZ_JACHVA010000127.1"/>
</dbReference>
<feature type="region of interest" description="Disordered" evidence="5">
    <location>
        <begin position="183"/>
        <end position="202"/>
    </location>
</feature>
<dbReference type="InterPro" id="IPR009057">
    <property type="entry name" value="Homeodomain-like_sf"/>
</dbReference>
<dbReference type="PRINTS" id="PR00455">
    <property type="entry name" value="HTHTETR"/>
</dbReference>
<dbReference type="SUPFAM" id="SSF46689">
    <property type="entry name" value="Homeodomain-like"/>
    <property type="match status" value="1"/>
</dbReference>
<name>A0A7X1E5Z7_9BACT</name>
<dbReference type="AlphaFoldDB" id="A0A7X1E5Z7"/>
<dbReference type="InterPro" id="IPR001647">
    <property type="entry name" value="HTH_TetR"/>
</dbReference>
<dbReference type="Pfam" id="PF00440">
    <property type="entry name" value="TetR_N"/>
    <property type="match status" value="1"/>
</dbReference>
<evidence type="ECO:0000256" key="3">
    <source>
        <dbReference type="ARBA" id="ARBA00023163"/>
    </source>
</evidence>
<dbReference type="SUPFAM" id="SSF48498">
    <property type="entry name" value="Tetracyclin repressor-like, C-terminal domain"/>
    <property type="match status" value="1"/>
</dbReference>
<protein>
    <submittedName>
        <fullName evidence="7">TetR/AcrR family transcriptional regulator</fullName>
    </submittedName>
</protein>
<dbReference type="PANTHER" id="PTHR47506">
    <property type="entry name" value="TRANSCRIPTIONAL REGULATORY PROTEIN"/>
    <property type="match status" value="1"/>
</dbReference>
<keyword evidence="8" id="KW-1185">Reference proteome</keyword>
<reference evidence="7 8" key="1">
    <citation type="submission" date="2020-07" db="EMBL/GenBank/DDBJ databases">
        <authorList>
            <person name="Feng X."/>
        </authorList>
    </citation>
    <scope>NUCLEOTIDE SEQUENCE [LARGE SCALE GENOMIC DNA]</scope>
    <source>
        <strain evidence="7 8">JCM14086</strain>
    </source>
</reference>
<keyword evidence="3" id="KW-0804">Transcription</keyword>
<dbReference type="GO" id="GO:0003677">
    <property type="term" value="F:DNA binding"/>
    <property type="evidence" value="ECO:0007669"/>
    <property type="project" value="UniProtKB-UniRule"/>
</dbReference>
<comment type="caution">
    <text evidence="7">The sequence shown here is derived from an EMBL/GenBank/DDBJ whole genome shotgun (WGS) entry which is preliminary data.</text>
</comment>
<feature type="compositionally biased region" description="Basic and acidic residues" evidence="5">
    <location>
        <begin position="188"/>
        <end position="202"/>
    </location>
</feature>
<evidence type="ECO:0000256" key="2">
    <source>
        <dbReference type="ARBA" id="ARBA00023125"/>
    </source>
</evidence>
<evidence type="ECO:0000256" key="4">
    <source>
        <dbReference type="PROSITE-ProRule" id="PRU00335"/>
    </source>
</evidence>
<evidence type="ECO:0000256" key="5">
    <source>
        <dbReference type="SAM" id="MobiDB-lite"/>
    </source>
</evidence>
<feature type="DNA-binding region" description="H-T-H motif" evidence="4">
    <location>
        <begin position="25"/>
        <end position="44"/>
    </location>
</feature>
<evidence type="ECO:0000256" key="1">
    <source>
        <dbReference type="ARBA" id="ARBA00023015"/>
    </source>
</evidence>
<evidence type="ECO:0000259" key="6">
    <source>
        <dbReference type="PROSITE" id="PS50977"/>
    </source>
</evidence>
<dbReference type="InterPro" id="IPR036271">
    <property type="entry name" value="Tet_transcr_reg_TetR-rel_C_sf"/>
</dbReference>
<dbReference type="EMBL" id="JACHVA010000127">
    <property type="protein sequence ID" value="MBC2603588.1"/>
    <property type="molecule type" value="Genomic_DNA"/>
</dbReference>
<dbReference type="Gene3D" id="1.10.357.10">
    <property type="entry name" value="Tetracycline Repressor, domain 2"/>
    <property type="match status" value="1"/>
</dbReference>
<proteinExistence type="predicted"/>
<evidence type="ECO:0000313" key="7">
    <source>
        <dbReference type="EMBL" id="MBC2603588.1"/>
    </source>
</evidence>
<dbReference type="PROSITE" id="PS50977">
    <property type="entry name" value="HTH_TETR_2"/>
    <property type="match status" value="1"/>
</dbReference>
<gene>
    <name evidence="7" type="ORF">H5P30_17540</name>
</gene>
<dbReference type="Proteomes" id="UP000525652">
    <property type="component" value="Unassembled WGS sequence"/>
</dbReference>
<sequence>MKRIREQILETAGHLFQKRGYTCVGINEIIEKSGVSKAGFYQNFESKENLCVEWLKETHRQSEMRHQDILEEDRAPKEKVRNYFAALSDFMICREFRGCPFSNTASVVDASIDRIHTEVESHKIFIREFFVDLAGQCEFSEESAEEVGNHLFLLYSGAATEAQNLRTEWPIRTAAALAERLVTMPSPESEKDQRRKRELLAV</sequence>
<keyword evidence="2 4" id="KW-0238">DNA-binding</keyword>
<dbReference type="PANTHER" id="PTHR47506:SF1">
    <property type="entry name" value="HTH-TYPE TRANSCRIPTIONAL REGULATOR YJDC"/>
    <property type="match status" value="1"/>
</dbReference>
<feature type="domain" description="HTH tetR-type" evidence="6">
    <location>
        <begin position="2"/>
        <end position="62"/>
    </location>
</feature>
<evidence type="ECO:0000313" key="8">
    <source>
        <dbReference type="Proteomes" id="UP000525652"/>
    </source>
</evidence>
<keyword evidence="1" id="KW-0805">Transcription regulation</keyword>